<sequence length="49" mass="5434">MVIPPYWISKLSFHSSIKETGLRWKEQSVCVPGSGGSFLQKIHMGMTPG</sequence>
<proteinExistence type="predicted"/>
<name>F8FCU5_PAEMK</name>
<dbReference type="HOGENOM" id="CLU_3138560_0_0_9"/>
<dbReference type="EMBL" id="CP002869">
    <property type="protein sequence ID" value="AEI39667.1"/>
    <property type="molecule type" value="Genomic_DNA"/>
</dbReference>
<organism evidence="1 2">
    <name type="scientific">Paenibacillus mucilaginosus (strain KNP414)</name>
    <dbReference type="NCBI Taxonomy" id="1036673"/>
    <lineage>
        <taxon>Bacteria</taxon>
        <taxon>Bacillati</taxon>
        <taxon>Bacillota</taxon>
        <taxon>Bacilli</taxon>
        <taxon>Bacillales</taxon>
        <taxon>Paenibacillaceae</taxon>
        <taxon>Paenibacillus</taxon>
    </lineage>
</organism>
<reference evidence="1 2" key="2">
    <citation type="journal article" date="2013" name="Genome Announc.">
        <title>Genome Sequence of Growth-Improving Paenibacillus mucilaginosus Strain KNP414.</title>
        <authorList>
            <person name="Lu J.J."/>
            <person name="Wang J.F."/>
            <person name="Hu X.F."/>
        </authorList>
    </citation>
    <scope>NUCLEOTIDE SEQUENCE [LARGE SCALE GENOMIC DNA]</scope>
    <source>
        <strain evidence="1 2">KNP414</strain>
    </source>
</reference>
<gene>
    <name evidence="1" type="ordered locus">KNP414_01099</name>
</gene>
<evidence type="ECO:0000313" key="2">
    <source>
        <dbReference type="Proteomes" id="UP000006620"/>
    </source>
</evidence>
<evidence type="ECO:0000313" key="1">
    <source>
        <dbReference type="EMBL" id="AEI39667.1"/>
    </source>
</evidence>
<reference evidence="2" key="1">
    <citation type="submission" date="2011-06" db="EMBL/GenBank/DDBJ databases">
        <title>Complete genome sequence of Paenibacillus mucilaginosus KNP414.</title>
        <authorList>
            <person name="Wang J."/>
            <person name="Hu S."/>
            <person name="Hu X."/>
            <person name="Zhang B."/>
            <person name="Dong D."/>
            <person name="Zhang S."/>
            <person name="Zhao K."/>
            <person name="Wu D."/>
        </authorList>
    </citation>
    <scope>NUCLEOTIDE SEQUENCE [LARGE SCALE GENOMIC DNA]</scope>
    <source>
        <strain evidence="2">KNP414</strain>
    </source>
</reference>
<dbReference type="KEGG" id="pms:KNP414_01099"/>
<accession>F8FCU5</accession>
<protein>
    <submittedName>
        <fullName evidence="1">Uncharacterized protein</fullName>
    </submittedName>
</protein>
<dbReference type="Proteomes" id="UP000006620">
    <property type="component" value="Chromosome"/>
</dbReference>
<dbReference type="AlphaFoldDB" id="F8FCU5"/>